<proteinExistence type="predicted"/>
<accession>E0IFV1</accession>
<dbReference type="Proteomes" id="UP000005387">
    <property type="component" value="Unassembled WGS sequence"/>
</dbReference>
<dbReference type="InterPro" id="IPR012433">
    <property type="entry name" value="Imm11"/>
</dbReference>
<dbReference type="OrthoDB" id="2875619at2"/>
<feature type="domain" description="Immunity MXAN-0049 protein" evidence="1">
    <location>
        <begin position="49"/>
        <end position="172"/>
    </location>
</feature>
<evidence type="ECO:0000313" key="2">
    <source>
        <dbReference type="EMBL" id="EFM08662.1"/>
    </source>
</evidence>
<dbReference type="eggNOG" id="ENOG50339TE">
    <property type="taxonomic scope" value="Bacteria"/>
</dbReference>
<evidence type="ECO:0000259" key="1">
    <source>
        <dbReference type="Pfam" id="PF07791"/>
    </source>
</evidence>
<name>E0IFV1_9BACL</name>
<dbReference type="Pfam" id="PF07791">
    <property type="entry name" value="Imm11"/>
    <property type="match status" value="1"/>
</dbReference>
<organism evidence="2 3">
    <name type="scientific">Paenibacillus curdlanolyticus YK9</name>
    <dbReference type="NCBI Taxonomy" id="717606"/>
    <lineage>
        <taxon>Bacteria</taxon>
        <taxon>Bacillati</taxon>
        <taxon>Bacillota</taxon>
        <taxon>Bacilli</taxon>
        <taxon>Bacillales</taxon>
        <taxon>Paenibacillaceae</taxon>
        <taxon>Paenibacillus</taxon>
    </lineage>
</organism>
<keyword evidence="3" id="KW-1185">Reference proteome</keyword>
<evidence type="ECO:0000313" key="3">
    <source>
        <dbReference type="Proteomes" id="UP000005387"/>
    </source>
</evidence>
<dbReference type="AlphaFoldDB" id="E0IFV1"/>
<dbReference type="STRING" id="717606.PaecuDRAFT_4456"/>
<sequence>MKIWEMNSHEKSRELTYGADYSGNHPFYQLANGLSVSSIWEPMKVKTYKKGKYLDFTSFGSGVMVFSNKSFECLSHLMMNDVEFLPVEYDEYEIQFGNVTKVLDCVDKQKSVPISEELFLGYKKIVFHETLIPSDTNVFIVPELTATKIFVTERIVQAVQKAKLKGFVFTEIWDSEYTEEMEQERKQRYENILSEVERNKGPEFTYDEAIEKLENSAVASGRWRMQRDERGRLWLGQLGDDCEFHWLMPTYMPPILLAQQWHVIERTVR</sequence>
<protein>
    <recommendedName>
        <fullName evidence="1">Immunity MXAN-0049 protein domain-containing protein</fullName>
    </recommendedName>
</protein>
<reference evidence="2 3" key="1">
    <citation type="submission" date="2010-07" db="EMBL/GenBank/DDBJ databases">
        <title>The draft genome of Paenibacillus curdlanolyticus YK9.</title>
        <authorList>
            <consortium name="US DOE Joint Genome Institute (JGI-PGF)"/>
            <person name="Lucas S."/>
            <person name="Copeland A."/>
            <person name="Lapidus A."/>
            <person name="Cheng J.-F."/>
            <person name="Bruce D."/>
            <person name="Goodwin L."/>
            <person name="Pitluck S."/>
            <person name="Land M.L."/>
            <person name="Hauser L."/>
            <person name="Chang Y.-J."/>
            <person name="Jeffries C."/>
            <person name="Anderson I.J."/>
            <person name="Johnson E."/>
            <person name="Loganathan U."/>
            <person name="Mulhopadhyay B."/>
            <person name="Kyrpides N."/>
            <person name="Woyke T.J."/>
        </authorList>
    </citation>
    <scope>NUCLEOTIDE SEQUENCE [LARGE SCALE GENOMIC DNA]</scope>
    <source>
        <strain evidence="2 3">YK9</strain>
    </source>
</reference>
<gene>
    <name evidence="2" type="ORF">PaecuDRAFT_4456</name>
</gene>
<dbReference type="RefSeq" id="WP_006040439.1">
    <property type="nucleotide sequence ID" value="NZ_AEDD01000014.1"/>
</dbReference>
<dbReference type="EMBL" id="AEDD01000014">
    <property type="protein sequence ID" value="EFM08662.1"/>
    <property type="molecule type" value="Genomic_DNA"/>
</dbReference>